<reference evidence="2 3" key="1">
    <citation type="submission" date="2020-09" db="EMBL/GenBank/DDBJ databases">
        <title>Novel species of Mucilaginibacter isolated from a glacier on the Tibetan Plateau.</title>
        <authorList>
            <person name="Liu Q."/>
            <person name="Xin Y.-H."/>
        </authorList>
    </citation>
    <scope>NUCLEOTIDE SEQUENCE [LARGE SCALE GENOMIC DNA]</scope>
    <source>
        <strain evidence="2 3">CGMCC 1.13878</strain>
    </source>
</reference>
<evidence type="ECO:0000313" key="3">
    <source>
        <dbReference type="Proteomes" id="UP000618754"/>
    </source>
</evidence>
<evidence type="ECO:0000256" key="1">
    <source>
        <dbReference type="SAM" id="Phobius"/>
    </source>
</evidence>
<keyword evidence="3" id="KW-1185">Reference proteome</keyword>
<gene>
    <name evidence="2" type="ORF">IDJ75_13270</name>
</gene>
<keyword evidence="1" id="KW-0812">Transmembrane</keyword>
<evidence type="ECO:0000313" key="2">
    <source>
        <dbReference type="EMBL" id="MBD1386250.1"/>
    </source>
</evidence>
<sequence>MKPTEQQLKVLQTYLHKTLTYRETYEEIYDHILSALEHQPADISFQDAINGIIINDFGGHSNLLKVEKAHKDALVNDMYKKYRSYIVSYFTFPNLFYLLLAVGATCYGFAQIRVSISLIIVMAFLMILAPYIIYLLRLYDTGYILGTTQKSAKDKSFEILASIPVRFFVIVNTFAIWSGEGFYKVFLGTNNYLLAIWFMIAILYNLSLYKLYKNEFQTTAAI</sequence>
<keyword evidence="1" id="KW-0472">Membrane</keyword>
<feature type="transmembrane region" description="Helical" evidence="1">
    <location>
        <begin position="86"/>
        <end position="110"/>
    </location>
</feature>
<organism evidence="2 3">
    <name type="scientific">Mucilaginibacter rigui</name>
    <dbReference type="NCBI Taxonomy" id="534635"/>
    <lineage>
        <taxon>Bacteria</taxon>
        <taxon>Pseudomonadati</taxon>
        <taxon>Bacteroidota</taxon>
        <taxon>Sphingobacteriia</taxon>
        <taxon>Sphingobacteriales</taxon>
        <taxon>Sphingobacteriaceae</taxon>
        <taxon>Mucilaginibacter</taxon>
    </lineage>
</organism>
<dbReference type="RefSeq" id="WP_191176063.1">
    <property type="nucleotide sequence ID" value="NZ_JACWMW010000002.1"/>
</dbReference>
<comment type="caution">
    <text evidence="2">The sequence shown here is derived from an EMBL/GenBank/DDBJ whole genome shotgun (WGS) entry which is preliminary data.</text>
</comment>
<keyword evidence="1" id="KW-1133">Transmembrane helix</keyword>
<name>A0ABR7X9E8_9SPHI</name>
<feature type="transmembrane region" description="Helical" evidence="1">
    <location>
        <begin position="116"/>
        <end position="136"/>
    </location>
</feature>
<protein>
    <recommendedName>
        <fullName evidence="4">DUF1700 domain-containing protein</fullName>
    </recommendedName>
</protein>
<feature type="transmembrane region" description="Helical" evidence="1">
    <location>
        <begin position="192"/>
        <end position="212"/>
    </location>
</feature>
<feature type="transmembrane region" description="Helical" evidence="1">
    <location>
        <begin position="157"/>
        <end position="177"/>
    </location>
</feature>
<accession>A0ABR7X9E8</accession>
<proteinExistence type="predicted"/>
<dbReference type="Proteomes" id="UP000618754">
    <property type="component" value="Unassembled WGS sequence"/>
</dbReference>
<dbReference type="EMBL" id="JACWMW010000002">
    <property type="protein sequence ID" value="MBD1386250.1"/>
    <property type="molecule type" value="Genomic_DNA"/>
</dbReference>
<evidence type="ECO:0008006" key="4">
    <source>
        <dbReference type="Google" id="ProtNLM"/>
    </source>
</evidence>